<dbReference type="InterPro" id="IPR006553">
    <property type="entry name" value="Leu-rich_rpt_Cys-con_subtyp"/>
</dbReference>
<dbReference type="SUPFAM" id="SSF81383">
    <property type="entry name" value="F-box domain"/>
    <property type="match status" value="1"/>
</dbReference>
<dbReference type="Pfam" id="PF13516">
    <property type="entry name" value="LRR_6"/>
    <property type="match status" value="1"/>
</dbReference>
<evidence type="ECO:0000259" key="3">
    <source>
        <dbReference type="Pfam" id="PF25372"/>
    </source>
</evidence>
<dbReference type="InterPro" id="IPR057207">
    <property type="entry name" value="FBXL15_LRR"/>
</dbReference>
<organism evidence="4 5">
    <name type="scientific">Chlamydomonas eustigma</name>
    <dbReference type="NCBI Taxonomy" id="1157962"/>
    <lineage>
        <taxon>Eukaryota</taxon>
        <taxon>Viridiplantae</taxon>
        <taxon>Chlorophyta</taxon>
        <taxon>core chlorophytes</taxon>
        <taxon>Chlorophyceae</taxon>
        <taxon>CS clade</taxon>
        <taxon>Chlamydomonadales</taxon>
        <taxon>Chlamydomonadaceae</taxon>
        <taxon>Chlamydomonas</taxon>
    </lineage>
</organism>
<dbReference type="Pfam" id="PF25372">
    <property type="entry name" value="DUF7885"/>
    <property type="match status" value="1"/>
</dbReference>
<dbReference type="GO" id="GO:0031146">
    <property type="term" value="P:SCF-dependent proteasomal ubiquitin-dependent protein catabolic process"/>
    <property type="evidence" value="ECO:0007669"/>
    <property type="project" value="TreeGrafter"/>
</dbReference>
<evidence type="ECO:0000256" key="1">
    <source>
        <dbReference type="ARBA" id="ARBA00004430"/>
    </source>
</evidence>
<dbReference type="PANTHER" id="PTHR13318:SF105">
    <property type="entry name" value="F-BOX_LRR-REPEAT PROTEIN 3"/>
    <property type="match status" value="1"/>
</dbReference>
<comment type="subcellular location">
    <subcellularLocation>
        <location evidence="1">Cytoplasm</location>
        <location evidence="1">Cytoskeleton</location>
        <location evidence="1">Cilium axoneme</location>
    </subcellularLocation>
</comment>
<protein>
    <recommendedName>
        <fullName evidence="3">F-box/LRR-repeat protein 15-like leucin rich repeat domain-containing protein</fullName>
    </recommendedName>
</protein>
<reference evidence="4 5" key="1">
    <citation type="submission" date="2017-08" db="EMBL/GenBank/DDBJ databases">
        <title>Acidophilic green algal genome provides insights into adaptation to an acidic environment.</title>
        <authorList>
            <person name="Hirooka S."/>
            <person name="Hirose Y."/>
            <person name="Kanesaki Y."/>
            <person name="Higuchi S."/>
            <person name="Fujiwara T."/>
            <person name="Onuma R."/>
            <person name="Era A."/>
            <person name="Ohbayashi R."/>
            <person name="Uzuka A."/>
            <person name="Nozaki H."/>
            <person name="Yoshikawa H."/>
            <person name="Miyagishima S.Y."/>
        </authorList>
    </citation>
    <scope>NUCLEOTIDE SEQUENCE [LARGE SCALE GENOMIC DNA]</scope>
    <source>
        <strain evidence="4 5">NIES-2499</strain>
    </source>
</reference>
<dbReference type="InterPro" id="IPR001611">
    <property type="entry name" value="Leu-rich_rpt"/>
</dbReference>
<feature type="domain" description="F-box/LRR-repeat protein 15-like leucin rich repeat" evidence="3">
    <location>
        <begin position="98"/>
        <end position="238"/>
    </location>
</feature>
<dbReference type="SMART" id="SM00367">
    <property type="entry name" value="LRR_CC"/>
    <property type="match status" value="9"/>
</dbReference>
<dbReference type="EMBL" id="BEGY01000114">
    <property type="protein sequence ID" value="GAX84037.1"/>
    <property type="molecule type" value="Genomic_DNA"/>
</dbReference>
<dbReference type="InterPro" id="IPR036047">
    <property type="entry name" value="F-box-like_dom_sf"/>
</dbReference>
<name>A0A250XLU6_9CHLO</name>
<gene>
    <name evidence="4" type="ORF">CEUSTIGMA_g11461.t1</name>
</gene>
<accession>A0A250XLU6</accession>
<dbReference type="GO" id="GO:0019005">
    <property type="term" value="C:SCF ubiquitin ligase complex"/>
    <property type="evidence" value="ECO:0007669"/>
    <property type="project" value="TreeGrafter"/>
</dbReference>
<dbReference type="Gene3D" id="3.80.10.10">
    <property type="entry name" value="Ribonuclease Inhibitor"/>
    <property type="match status" value="2"/>
</dbReference>
<dbReference type="AlphaFoldDB" id="A0A250XLU6"/>
<sequence>MNSSESNVNCLLLLPRPVTGFLLRFLPPFEQLKVATTCQALRSVVEDECLPWIRNLDLLGFSGQRTVSALTWLTGCGHVTGLAVLAVQGAACSESVPLMYETPIGQNLLGNLRSLNIQSWKKLDSIRLSSILVYCRSLTTLCFNDCMVGDEGLAVIASCCPQLLSLNCSHCRKVTDDGVSKIALGCKELQIITLDGCVQCTSQSVALLAMHCPLLHSLSVAKCFRIGNSAIEALRRNACFHIASSHSMVQHSYVAHHHAQSTNSATHSMSVGEDSQHWDSSLAASITGQGHSVSSVLFSSQPSPACLMLRSLCLTICHRVSILEPLGSLNSLEHLELTGCVQVCDSQLLRAVSGSSQKLKSLRLNNCMQLSGEGVVAAARACPNLEVFCLRALSLVDLHLEALSKNTHHLLELNLNSNHAITDVGLQPLLAANPQLQTLEIEGLYCVSDRLIAHLPYLVPQLMSLNLRMCNNVRAGTLLCLITGRLTWTPSLLMNDGSSATRHESAVGGGSVIDKTNDTTMEEDTGDASTRGGTCARADADNAVIRNASCLGTGKGDYYRTTDVMRCLGCHRLSSMQLGGVMGESETSWLVKELKAAKPDLILRA</sequence>
<dbReference type="InterPro" id="IPR032675">
    <property type="entry name" value="LRR_dom_sf"/>
</dbReference>
<evidence type="ECO:0000313" key="5">
    <source>
        <dbReference type="Proteomes" id="UP000232323"/>
    </source>
</evidence>
<dbReference type="SUPFAM" id="SSF52047">
    <property type="entry name" value="RNI-like"/>
    <property type="match status" value="2"/>
</dbReference>
<feature type="region of interest" description="Disordered" evidence="2">
    <location>
        <begin position="499"/>
        <end position="532"/>
    </location>
</feature>
<comment type="caution">
    <text evidence="4">The sequence shown here is derived from an EMBL/GenBank/DDBJ whole genome shotgun (WGS) entry which is preliminary data.</text>
</comment>
<dbReference type="GO" id="GO:0005930">
    <property type="term" value="C:axoneme"/>
    <property type="evidence" value="ECO:0007669"/>
    <property type="project" value="UniProtKB-SubCell"/>
</dbReference>
<dbReference type="PANTHER" id="PTHR13318">
    <property type="entry name" value="PARTNER OF PAIRED, ISOFORM B-RELATED"/>
    <property type="match status" value="1"/>
</dbReference>
<proteinExistence type="predicted"/>
<keyword evidence="5" id="KW-1185">Reference proteome</keyword>
<evidence type="ECO:0000256" key="2">
    <source>
        <dbReference type="SAM" id="MobiDB-lite"/>
    </source>
</evidence>
<dbReference type="OrthoDB" id="536302at2759"/>
<dbReference type="Proteomes" id="UP000232323">
    <property type="component" value="Unassembled WGS sequence"/>
</dbReference>
<evidence type="ECO:0000313" key="4">
    <source>
        <dbReference type="EMBL" id="GAX84037.1"/>
    </source>
</evidence>